<proteinExistence type="predicted"/>
<dbReference type="InterPro" id="IPR040521">
    <property type="entry name" value="KDZ"/>
</dbReference>
<keyword evidence="2" id="KW-1185">Reference proteome</keyword>
<evidence type="ECO:0000313" key="2">
    <source>
        <dbReference type="Proteomes" id="UP000008063"/>
    </source>
</evidence>
<protein>
    <submittedName>
        <fullName evidence="1">Uncharacterized protein</fullName>
    </submittedName>
</protein>
<sequence length="113" mass="12517">MDGPRGGPLLQQYDEALYTCGLIKGKIFTHGFFLLIADMVQSGELAKYPLAVVEKLLDSFGDGLARGFNINCKFKTTLSRSLTMFLYNNYKQALDILVTGPINLACNAKTQFQ</sequence>
<gene>
    <name evidence="1" type="ORF">SERLA73DRAFT_149234</name>
</gene>
<organism evidence="2">
    <name type="scientific">Serpula lacrymans var. lacrymans (strain S7.3)</name>
    <name type="common">Dry rot fungus</name>
    <dbReference type="NCBI Taxonomy" id="936435"/>
    <lineage>
        <taxon>Eukaryota</taxon>
        <taxon>Fungi</taxon>
        <taxon>Dikarya</taxon>
        <taxon>Basidiomycota</taxon>
        <taxon>Agaricomycotina</taxon>
        <taxon>Agaricomycetes</taxon>
        <taxon>Agaricomycetidae</taxon>
        <taxon>Boletales</taxon>
        <taxon>Coniophorineae</taxon>
        <taxon>Serpulaceae</taxon>
        <taxon>Serpula</taxon>
    </lineage>
</organism>
<dbReference type="Proteomes" id="UP000008063">
    <property type="component" value="Unassembled WGS sequence"/>
</dbReference>
<dbReference type="HOGENOM" id="CLU_2135055_0_0_1"/>
<evidence type="ECO:0000313" key="1">
    <source>
        <dbReference type="EMBL" id="EGO04899.1"/>
    </source>
</evidence>
<name>F8PGU7_SERL3</name>
<dbReference type="Pfam" id="PF18758">
    <property type="entry name" value="KDZ"/>
    <property type="match status" value="1"/>
</dbReference>
<reference evidence="2" key="1">
    <citation type="journal article" date="2011" name="Science">
        <title>The plant cell wall-decomposing machinery underlies the functional diversity of forest fungi.</title>
        <authorList>
            <person name="Eastwood D.C."/>
            <person name="Floudas D."/>
            <person name="Binder M."/>
            <person name="Majcherczyk A."/>
            <person name="Schneider P."/>
            <person name="Aerts A."/>
            <person name="Asiegbu F.O."/>
            <person name="Baker S.E."/>
            <person name="Barry K."/>
            <person name="Bendiksby M."/>
            <person name="Blumentritt M."/>
            <person name="Coutinho P.M."/>
            <person name="Cullen D."/>
            <person name="de Vries R.P."/>
            <person name="Gathman A."/>
            <person name="Goodell B."/>
            <person name="Henrissat B."/>
            <person name="Ihrmark K."/>
            <person name="Kauserud H."/>
            <person name="Kohler A."/>
            <person name="LaButti K."/>
            <person name="Lapidus A."/>
            <person name="Lavin J.L."/>
            <person name="Lee Y.-H."/>
            <person name="Lindquist E."/>
            <person name="Lilly W."/>
            <person name="Lucas S."/>
            <person name="Morin E."/>
            <person name="Murat C."/>
            <person name="Oguiza J.A."/>
            <person name="Park J."/>
            <person name="Pisabarro A.G."/>
            <person name="Riley R."/>
            <person name="Rosling A."/>
            <person name="Salamov A."/>
            <person name="Schmidt O."/>
            <person name="Schmutz J."/>
            <person name="Skrede I."/>
            <person name="Stenlid J."/>
            <person name="Wiebenga A."/>
            <person name="Xie X."/>
            <person name="Kuees U."/>
            <person name="Hibbett D.S."/>
            <person name="Hoffmeister D."/>
            <person name="Hoegberg N."/>
            <person name="Martin F."/>
            <person name="Grigoriev I.V."/>
            <person name="Watkinson S.C."/>
        </authorList>
    </citation>
    <scope>NUCLEOTIDE SEQUENCE [LARGE SCALE GENOMIC DNA]</scope>
    <source>
        <strain evidence="2">strain S7.3</strain>
    </source>
</reference>
<dbReference type="EMBL" id="GL945474">
    <property type="protein sequence ID" value="EGO04899.1"/>
    <property type="molecule type" value="Genomic_DNA"/>
</dbReference>
<dbReference type="InParanoid" id="F8PGU7"/>
<dbReference type="AlphaFoldDB" id="F8PGU7"/>
<accession>F8PGU7</accession>